<dbReference type="EMBL" id="JAASRN010000001">
    <property type="protein sequence ID" value="NIK73003.1"/>
    <property type="molecule type" value="Genomic_DNA"/>
</dbReference>
<keyword evidence="1" id="KW-0732">Signal</keyword>
<dbReference type="RefSeq" id="WP_166918286.1">
    <property type="nucleotide sequence ID" value="NZ_JAASRN010000001.1"/>
</dbReference>
<evidence type="ECO:0000256" key="1">
    <source>
        <dbReference type="SAM" id="SignalP"/>
    </source>
</evidence>
<gene>
    <name evidence="2" type="ORF">FHS56_000489</name>
</gene>
<dbReference type="AlphaFoldDB" id="A0A846MN72"/>
<evidence type="ECO:0000313" key="2">
    <source>
        <dbReference type="EMBL" id="NIK73003.1"/>
    </source>
</evidence>
<feature type="chain" id="PRO_5032483457" evidence="1">
    <location>
        <begin position="20"/>
        <end position="83"/>
    </location>
</feature>
<keyword evidence="3" id="KW-1185">Reference proteome</keyword>
<comment type="caution">
    <text evidence="2">The sequence shown here is derived from an EMBL/GenBank/DDBJ whole genome shotgun (WGS) entry which is preliminary data.</text>
</comment>
<name>A0A846MN72_9BACT</name>
<evidence type="ECO:0000313" key="3">
    <source>
        <dbReference type="Proteomes" id="UP000537126"/>
    </source>
</evidence>
<sequence length="83" mass="8739">MKKVLASFLILAATSVLLAENGGGKGKKGNEELKATKEVVVSNDAKEEANALSCKVRLSNGTVITCTLCNCRKLAETVLEISD</sequence>
<feature type="signal peptide" evidence="1">
    <location>
        <begin position="1"/>
        <end position="19"/>
    </location>
</feature>
<organism evidence="2 3">
    <name type="scientific">Thermonema lapsum</name>
    <dbReference type="NCBI Taxonomy" id="28195"/>
    <lineage>
        <taxon>Bacteria</taxon>
        <taxon>Pseudomonadati</taxon>
        <taxon>Bacteroidota</taxon>
        <taxon>Cytophagia</taxon>
        <taxon>Cytophagales</taxon>
        <taxon>Thermonemataceae</taxon>
        <taxon>Thermonema</taxon>
    </lineage>
</organism>
<reference evidence="2 3" key="1">
    <citation type="submission" date="2020-03" db="EMBL/GenBank/DDBJ databases">
        <title>Genomic Encyclopedia of Type Strains, Phase IV (KMG-IV): sequencing the most valuable type-strain genomes for metagenomic binning, comparative biology and taxonomic classification.</title>
        <authorList>
            <person name="Goeker M."/>
        </authorList>
    </citation>
    <scope>NUCLEOTIDE SEQUENCE [LARGE SCALE GENOMIC DNA]</scope>
    <source>
        <strain evidence="2 3">DSM 5718</strain>
    </source>
</reference>
<dbReference type="Proteomes" id="UP000537126">
    <property type="component" value="Unassembled WGS sequence"/>
</dbReference>
<accession>A0A846MN72</accession>
<protein>
    <submittedName>
        <fullName evidence="2">Uncharacterized protein</fullName>
    </submittedName>
</protein>
<proteinExistence type="predicted"/>